<dbReference type="EMBL" id="CP041242">
    <property type="protein sequence ID" value="QDH71067.1"/>
    <property type="molecule type" value="Genomic_DNA"/>
</dbReference>
<keyword evidence="2" id="KW-1185">Reference proteome</keyword>
<reference evidence="1 2" key="1">
    <citation type="submission" date="2019-06" db="EMBL/GenBank/DDBJ databases">
        <title>Lysobacter alkalisoli sp. nov. isolated from saline-alkali soil.</title>
        <authorList>
            <person name="Sun J.-Q."/>
            <person name="Xu L."/>
        </authorList>
    </citation>
    <scope>NUCLEOTIDE SEQUENCE [LARGE SCALE GENOMIC DNA]</scope>
    <source>
        <strain evidence="1 2">SJ-36</strain>
    </source>
</reference>
<gene>
    <name evidence="1" type="ORF">FKV23_13955</name>
</gene>
<sequence length="234" mass="25972">MHLVEDRFVQTRFSNTYPRTVELLCPRCFKLSILEARNWQEHGQQLVASELTCSRCEQTVLFVQLLKGDGICKDDGLYCHPAPGGRAAMEGVAYLESLSASLARSYDSALKLYNHGEWGAAALMVRHLIAGLTVQLLGGDQRQQPLPDRLEALSRDLDLSRPLQDIAALMEPDGTLGHQFEDEASIDRVGVDLMLELVEQLVDYLVVMPGAMDDLKRRIATAPVPLRRDRSGAA</sequence>
<accession>A0A514BUN6</accession>
<dbReference type="KEGG" id="lyj:FKV23_13955"/>
<dbReference type="OrthoDB" id="979709at2"/>
<dbReference type="Proteomes" id="UP000317199">
    <property type="component" value="Chromosome"/>
</dbReference>
<evidence type="ECO:0008006" key="3">
    <source>
        <dbReference type="Google" id="ProtNLM"/>
    </source>
</evidence>
<evidence type="ECO:0000313" key="2">
    <source>
        <dbReference type="Proteomes" id="UP000317199"/>
    </source>
</evidence>
<name>A0A514BUN6_9GAMM</name>
<organism evidence="1 2">
    <name type="scientific">Marilutibacter alkalisoli</name>
    <dbReference type="NCBI Taxonomy" id="2591633"/>
    <lineage>
        <taxon>Bacteria</taxon>
        <taxon>Pseudomonadati</taxon>
        <taxon>Pseudomonadota</taxon>
        <taxon>Gammaproteobacteria</taxon>
        <taxon>Lysobacterales</taxon>
        <taxon>Lysobacteraceae</taxon>
        <taxon>Marilutibacter</taxon>
    </lineage>
</organism>
<dbReference type="AlphaFoldDB" id="A0A514BUN6"/>
<proteinExistence type="predicted"/>
<evidence type="ECO:0000313" key="1">
    <source>
        <dbReference type="EMBL" id="QDH71067.1"/>
    </source>
</evidence>
<dbReference type="RefSeq" id="WP_141624399.1">
    <property type="nucleotide sequence ID" value="NZ_CP041242.1"/>
</dbReference>
<protein>
    <recommendedName>
        <fullName evidence="3">DUF4145 domain-containing protein</fullName>
    </recommendedName>
</protein>